<keyword evidence="4" id="KW-1185">Reference proteome</keyword>
<sequence length="338" mass="34278">MAALLGGALSDEAASSIRSTTGPFNAQGTAEPIPGAESGIATRLARSVMSAPESAPRQDRPVDAASDPAAARRPSSGPPPASIGVGVTLRPVRETEAADFATPAPEGTAAEADAETPVVASEAPLPASAPRVSDPIAKAADAMAPTSAVAGPSDGPAPPLVAAPAPAAPHAPSAAVQATGAPALVPHPVLQGVALPAVPVEIGLTSLAGINRFDIRLAPDDLGQIDVRLDIDEEGRVRAHLVVERPEAYAHLQRETGQLERALEQAGLKTGDDGVALSLRQQGSGDGGRGDGREGRQQPSPSSPGRDTPDQHQDAARQARPPIRLHAWSHASGIDRRI</sequence>
<dbReference type="CDD" id="cd17470">
    <property type="entry name" value="T3SS_Flik_C"/>
    <property type="match status" value="1"/>
</dbReference>
<gene>
    <name evidence="3" type="ORF">EV668_2954</name>
</gene>
<evidence type="ECO:0000313" key="4">
    <source>
        <dbReference type="Proteomes" id="UP000295122"/>
    </source>
</evidence>
<evidence type="ECO:0000313" key="3">
    <source>
        <dbReference type="EMBL" id="TDR90112.1"/>
    </source>
</evidence>
<organism evidence="3 4">
    <name type="scientific">Enterovirga rhinocerotis</name>
    <dbReference type="NCBI Taxonomy" id="1339210"/>
    <lineage>
        <taxon>Bacteria</taxon>
        <taxon>Pseudomonadati</taxon>
        <taxon>Pseudomonadota</taxon>
        <taxon>Alphaproteobacteria</taxon>
        <taxon>Hyphomicrobiales</taxon>
        <taxon>Methylobacteriaceae</taxon>
        <taxon>Enterovirga</taxon>
    </lineage>
</organism>
<dbReference type="AlphaFoldDB" id="A0A4R7BXZ3"/>
<keyword evidence="3" id="KW-0282">Flagellum</keyword>
<dbReference type="Pfam" id="PF02120">
    <property type="entry name" value="Flg_hook"/>
    <property type="match status" value="1"/>
</dbReference>
<evidence type="ECO:0000256" key="1">
    <source>
        <dbReference type="SAM" id="MobiDB-lite"/>
    </source>
</evidence>
<accession>A0A4R7BXZ3</accession>
<keyword evidence="3" id="KW-0969">Cilium</keyword>
<dbReference type="Proteomes" id="UP000295122">
    <property type="component" value="Unassembled WGS sequence"/>
</dbReference>
<reference evidence="3 4" key="1">
    <citation type="submission" date="2019-03" db="EMBL/GenBank/DDBJ databases">
        <title>Genomic Encyclopedia of Type Strains, Phase IV (KMG-IV): sequencing the most valuable type-strain genomes for metagenomic binning, comparative biology and taxonomic classification.</title>
        <authorList>
            <person name="Goeker M."/>
        </authorList>
    </citation>
    <scope>NUCLEOTIDE SEQUENCE [LARGE SCALE GENOMIC DNA]</scope>
    <source>
        <strain evidence="3 4">DSM 25903</strain>
    </source>
</reference>
<name>A0A4R7BXZ3_9HYPH</name>
<proteinExistence type="predicted"/>
<comment type="caution">
    <text evidence="3">The sequence shown here is derived from an EMBL/GenBank/DDBJ whole genome shotgun (WGS) entry which is preliminary data.</text>
</comment>
<feature type="region of interest" description="Disordered" evidence="1">
    <location>
        <begin position="1"/>
        <end position="92"/>
    </location>
</feature>
<protein>
    <submittedName>
        <fullName evidence="3">Flagellar hook-length control protein FliK</fullName>
    </submittedName>
</protein>
<feature type="region of interest" description="Disordered" evidence="1">
    <location>
        <begin position="270"/>
        <end position="338"/>
    </location>
</feature>
<feature type="compositionally biased region" description="Low complexity" evidence="1">
    <location>
        <begin position="101"/>
        <end position="117"/>
    </location>
</feature>
<feature type="region of interest" description="Disordered" evidence="1">
    <location>
        <begin position="99"/>
        <end position="118"/>
    </location>
</feature>
<feature type="compositionally biased region" description="Basic and acidic residues" evidence="1">
    <location>
        <begin position="307"/>
        <end position="317"/>
    </location>
</feature>
<dbReference type="EMBL" id="SNZR01000013">
    <property type="protein sequence ID" value="TDR90112.1"/>
    <property type="molecule type" value="Genomic_DNA"/>
</dbReference>
<feature type="compositionally biased region" description="Polar residues" evidence="1">
    <location>
        <begin position="16"/>
        <end position="28"/>
    </location>
</feature>
<dbReference type="InterPro" id="IPR038610">
    <property type="entry name" value="FliK-like_C_sf"/>
</dbReference>
<feature type="domain" description="Flagellar hook-length control protein-like C-terminal" evidence="2">
    <location>
        <begin position="208"/>
        <end position="272"/>
    </location>
</feature>
<keyword evidence="3" id="KW-0966">Cell projection</keyword>
<dbReference type="Gene3D" id="3.30.750.140">
    <property type="match status" value="1"/>
</dbReference>
<dbReference type="InterPro" id="IPR021136">
    <property type="entry name" value="Flagellar_hook_control-like_C"/>
</dbReference>
<evidence type="ECO:0000259" key="2">
    <source>
        <dbReference type="Pfam" id="PF02120"/>
    </source>
</evidence>
<feature type="compositionally biased region" description="Low complexity" evidence="1">
    <location>
        <begin position="63"/>
        <end position="75"/>
    </location>
</feature>